<protein>
    <submittedName>
        <fullName evidence="2">Uncharacterized protein</fullName>
    </submittedName>
</protein>
<evidence type="ECO:0000256" key="1">
    <source>
        <dbReference type="SAM" id="MobiDB-lite"/>
    </source>
</evidence>
<dbReference type="Proteomes" id="UP000663868">
    <property type="component" value="Unassembled WGS sequence"/>
</dbReference>
<dbReference type="EMBL" id="CAJOBB010001579">
    <property type="protein sequence ID" value="CAF3876395.1"/>
    <property type="molecule type" value="Genomic_DNA"/>
</dbReference>
<proteinExistence type="predicted"/>
<evidence type="ECO:0000313" key="4">
    <source>
        <dbReference type="Proteomes" id="UP000663868"/>
    </source>
</evidence>
<name>A0A819G551_9BILA</name>
<gene>
    <name evidence="2" type="ORF">KXQ929_LOCUS21507</name>
    <name evidence="3" type="ORF">OXD698_LOCUS26815</name>
</gene>
<organism evidence="2 4">
    <name type="scientific">Adineta steineri</name>
    <dbReference type="NCBI Taxonomy" id="433720"/>
    <lineage>
        <taxon>Eukaryota</taxon>
        <taxon>Metazoa</taxon>
        <taxon>Spiralia</taxon>
        <taxon>Gnathifera</taxon>
        <taxon>Rotifera</taxon>
        <taxon>Eurotatoria</taxon>
        <taxon>Bdelloidea</taxon>
        <taxon>Adinetida</taxon>
        <taxon>Adinetidae</taxon>
        <taxon>Adineta</taxon>
    </lineage>
</organism>
<accession>A0A819G551</accession>
<dbReference type="Proteomes" id="UP000663844">
    <property type="component" value="Unassembled WGS sequence"/>
</dbReference>
<dbReference type="AlphaFoldDB" id="A0A819G551"/>
<dbReference type="EMBL" id="CAJOAZ010002712">
    <property type="protein sequence ID" value="CAF3953157.1"/>
    <property type="molecule type" value="Genomic_DNA"/>
</dbReference>
<feature type="compositionally biased region" description="Polar residues" evidence="1">
    <location>
        <begin position="40"/>
        <end position="49"/>
    </location>
</feature>
<sequence>MEDVHPTVTKHHQLSSLLIASPVQNSLENQDEENNSQEQTQINRNNKLQNTTTEDSFLTTLIESDFDKYLSKFSQMFGEQSSQTDTLMEISSMFSDIETSHEHCASFEDLMNVRDQISSVISSTSTQNEELTDSINEYQEGSLNSLSSPSITIDTITTEISIKNNLKKIKTDLLKNYKKTLVVTGLRDDINQTDLYNYFLGSVQVIIKQCQTSPFKYCSILAVTDIPENVSEDDLRHLFPNFRISNYCPARTVRRKSAATKILWG</sequence>
<comment type="caution">
    <text evidence="2">The sequence shown here is derived from an EMBL/GenBank/DDBJ whole genome shotgun (WGS) entry which is preliminary data.</text>
</comment>
<evidence type="ECO:0000313" key="2">
    <source>
        <dbReference type="EMBL" id="CAF3876395.1"/>
    </source>
</evidence>
<evidence type="ECO:0000313" key="3">
    <source>
        <dbReference type="EMBL" id="CAF3953157.1"/>
    </source>
</evidence>
<reference evidence="2" key="1">
    <citation type="submission" date="2021-02" db="EMBL/GenBank/DDBJ databases">
        <authorList>
            <person name="Nowell W R."/>
        </authorList>
    </citation>
    <scope>NUCLEOTIDE SEQUENCE</scope>
</reference>
<feature type="region of interest" description="Disordered" evidence="1">
    <location>
        <begin position="27"/>
        <end position="49"/>
    </location>
</feature>